<dbReference type="Pfam" id="PF02558">
    <property type="entry name" value="ApbA"/>
    <property type="match status" value="1"/>
</dbReference>
<evidence type="ECO:0000259" key="2">
    <source>
        <dbReference type="Pfam" id="PF08546"/>
    </source>
</evidence>
<dbReference type="InterPro" id="IPR013752">
    <property type="entry name" value="KPA_reductase"/>
</dbReference>
<keyword evidence="4" id="KW-1185">Reference proteome</keyword>
<proteinExistence type="predicted"/>
<organism evidence="3 4">
    <name type="scientific">Frondihabitans cladoniiphilus</name>
    <dbReference type="NCBI Taxonomy" id="715785"/>
    <lineage>
        <taxon>Bacteria</taxon>
        <taxon>Bacillati</taxon>
        <taxon>Actinomycetota</taxon>
        <taxon>Actinomycetes</taxon>
        <taxon>Micrococcales</taxon>
        <taxon>Microbacteriaceae</taxon>
        <taxon>Frondihabitans</taxon>
    </lineage>
</organism>
<gene>
    <name evidence="3" type="ORF">GCM10025780_35470</name>
</gene>
<accession>A0ABP8WBY1</accession>
<dbReference type="Proteomes" id="UP001501295">
    <property type="component" value="Unassembled WGS sequence"/>
</dbReference>
<reference evidence="4" key="1">
    <citation type="journal article" date="2019" name="Int. J. Syst. Evol. Microbiol.">
        <title>The Global Catalogue of Microorganisms (GCM) 10K type strain sequencing project: providing services to taxonomists for standard genome sequencing and annotation.</title>
        <authorList>
            <consortium name="The Broad Institute Genomics Platform"/>
            <consortium name="The Broad Institute Genome Sequencing Center for Infectious Disease"/>
            <person name="Wu L."/>
            <person name="Ma J."/>
        </authorList>
    </citation>
    <scope>NUCLEOTIDE SEQUENCE [LARGE SCALE GENOMIC DNA]</scope>
    <source>
        <strain evidence="4">JCM 18956</strain>
    </source>
</reference>
<evidence type="ECO:0000313" key="4">
    <source>
        <dbReference type="Proteomes" id="UP001501295"/>
    </source>
</evidence>
<dbReference type="InterPro" id="IPR013332">
    <property type="entry name" value="KPR_N"/>
</dbReference>
<dbReference type="Gene3D" id="1.10.1040.10">
    <property type="entry name" value="N-(1-d-carboxylethyl)-l-norvaline Dehydrogenase, domain 2"/>
    <property type="match status" value="1"/>
</dbReference>
<dbReference type="RefSeq" id="WP_345377275.1">
    <property type="nucleotide sequence ID" value="NZ_BAABLM010000011.1"/>
</dbReference>
<comment type="caution">
    <text evidence="3">The sequence shown here is derived from an EMBL/GenBank/DDBJ whole genome shotgun (WGS) entry which is preliminary data.</text>
</comment>
<dbReference type="InterPro" id="IPR013328">
    <property type="entry name" value="6PGD_dom2"/>
</dbReference>
<feature type="domain" description="Ketopantoate reductase N-terminal" evidence="1">
    <location>
        <begin position="4"/>
        <end position="156"/>
    </location>
</feature>
<evidence type="ECO:0000259" key="1">
    <source>
        <dbReference type="Pfam" id="PF02558"/>
    </source>
</evidence>
<evidence type="ECO:0000313" key="3">
    <source>
        <dbReference type="EMBL" id="GAA4685861.1"/>
    </source>
</evidence>
<name>A0ABP8WBY1_9MICO</name>
<feature type="domain" description="Ketopantoate reductase C-terminal" evidence="2">
    <location>
        <begin position="200"/>
        <end position="322"/>
    </location>
</feature>
<protein>
    <submittedName>
        <fullName evidence="3">2-dehydropantoate 2-reductase N-terminal domain-containing protein</fullName>
    </submittedName>
</protein>
<dbReference type="Gene3D" id="3.40.50.720">
    <property type="entry name" value="NAD(P)-binding Rossmann-like Domain"/>
    <property type="match status" value="1"/>
</dbReference>
<dbReference type="InterPro" id="IPR008927">
    <property type="entry name" value="6-PGluconate_DH-like_C_sf"/>
</dbReference>
<sequence length="355" mass="37508">MRYVIVGAGAIGGVIGGRLAEHEAVHPPLLIARGEHGAAIKHGGLRVRSPETDVVVHVPSADGPDGVRLRADDVLVFATKTQAVETALRQWVDQPVYAQGDGEERPIGTAGELLPVFTALNGVESERIALRYFARVFGVCVWVPAVHLTPGEVVVRIAPSSGTFIVGRYGTAATEADRELLETLGTDWRAATFRIFAVDDVMRWKHRKLLSNLGNALQALLGPGADGADALQKRLRTEAEGVYRAAGVTWPTDAEEKEWRADAFQIRAVPGFEGSLGGSSWQSMQRGAGSVETDFLNGEIVLLARSLGLAAPLNAVVQRLTRRAAGSGSAAASMTVDELAAALDAAEGSGAVVPR</sequence>
<dbReference type="EMBL" id="BAABLM010000011">
    <property type="protein sequence ID" value="GAA4685861.1"/>
    <property type="molecule type" value="Genomic_DNA"/>
</dbReference>
<dbReference type="Pfam" id="PF08546">
    <property type="entry name" value="ApbA_C"/>
    <property type="match status" value="1"/>
</dbReference>
<dbReference type="SUPFAM" id="SSF48179">
    <property type="entry name" value="6-phosphogluconate dehydrogenase C-terminal domain-like"/>
    <property type="match status" value="1"/>
</dbReference>